<dbReference type="GO" id="GO:0006808">
    <property type="term" value="P:regulation of nitrogen utilization"/>
    <property type="evidence" value="ECO:0007669"/>
    <property type="project" value="UniProtKB-UniRule"/>
</dbReference>
<evidence type="ECO:0000256" key="1">
    <source>
        <dbReference type="ARBA" id="ARBA00022679"/>
    </source>
</evidence>
<dbReference type="Gene3D" id="1.10.3090.10">
    <property type="entry name" value="cca-adding enzyme, domain 2"/>
    <property type="match status" value="1"/>
</dbReference>
<dbReference type="EMBL" id="VDUZ01000012">
    <property type="protein sequence ID" value="TXL75906.1"/>
    <property type="molecule type" value="Genomic_DNA"/>
</dbReference>
<evidence type="ECO:0000313" key="11">
    <source>
        <dbReference type="Proteomes" id="UP000321638"/>
    </source>
</evidence>
<protein>
    <recommendedName>
        <fullName evidence="7">Bifunctional uridylyltransferase/uridylyl-removing enzyme</fullName>
        <shortName evidence="7">UTase/UR</shortName>
    </recommendedName>
    <alternativeName>
        <fullName evidence="7">Bifunctional [protein-PII] modification enzyme</fullName>
    </alternativeName>
    <alternativeName>
        <fullName evidence="7">Bifunctional nitrogen sensor protein</fullName>
    </alternativeName>
    <domain>
        <recommendedName>
            <fullName evidence="7">[Protein-PII] uridylyltransferase</fullName>
            <shortName evidence="7">PII uridylyltransferase</shortName>
            <shortName evidence="7">UTase</shortName>
            <ecNumber evidence="7">2.7.7.59</ecNumber>
        </recommendedName>
    </domain>
    <domain>
        <recommendedName>
            <fullName evidence="7">[Protein-PII]-UMP uridylyl-removing enzyme</fullName>
            <shortName evidence="7">UR</shortName>
            <ecNumber evidence="7">3.1.4.-</ecNumber>
        </recommendedName>
    </domain>
</protein>
<evidence type="ECO:0000313" key="10">
    <source>
        <dbReference type="EMBL" id="TXL75906.1"/>
    </source>
</evidence>
<evidence type="ECO:0000256" key="3">
    <source>
        <dbReference type="ARBA" id="ARBA00022737"/>
    </source>
</evidence>
<dbReference type="PROSITE" id="PS51671">
    <property type="entry name" value="ACT"/>
    <property type="match status" value="2"/>
</dbReference>
<dbReference type="SUPFAM" id="SSF81593">
    <property type="entry name" value="Nucleotidyltransferase substrate binding subunit/domain"/>
    <property type="match status" value="1"/>
</dbReference>
<keyword evidence="5 7" id="KW-0460">Magnesium</keyword>
<sequence length="944" mass="106536">MAAGPYDHIPRRRDIIDRKALMMAIETLLGDSPAGTEPPRPATLALFKDALASGRAEIRRRFLGGNGESPSDARGRNDGPAVLAATSFLMDQLLRVLFDLANEHVFPAANPSMGEQIALVATGGYGRAELAPQSDIDLLFLRPYKQTPRGEQIVEYMLYLLWDLGLKVGHATRSVEECIRQADKDVTIRTALLEVRYLWGEKTLFETLRRDFTQKFLTGDGRDFVEAKLAERDARHRRMGDSRYVVEPNVKEGKGGLRDLQTLYWIAKYLYRVDDVAGMVTKHVLTQSEARQFRRAEQFLVTVRCHIHYLTGRPDDRLPFDLQREIAQLLGYADRPGSRGVERFMKHYYLHAKTVGDLTRIFVAALEDTRRRKPRLRVLWETLRPKQLEGFRIDGQRLAVAGIDDFAKDPVRFLRLFHVAQENDIDIHPATLRLITQNIKLVDARLRDNPEANRLFMAMLTSRKDPETTLRRLNEAGVFGRFVPDFGRVVAQTQHDMYHTYTVDEHTIRAIGILSRIEAGTLKEDLPVSSEVVHKVLSREVLYLAVLLHDIAKGRGGDHSVIGAEVANQLCPRLGLDAAETETVAWLVRYHLAMSATAFQRDLQDPKTISDFAQLVQSPERLRLLLVLTVCDIRAVGPNVWNGWKAALLRELHFATEQVLSGGTLQGGRRSRVSWAQAETNKLLADWSEADKEAFAARANAAYWLSFEPAVLARHARMIHEAERTGAHLRIEHRVDAERSATEVTVYTVDTHGLFARLAGAMALSGATIVDAKIFTLSNGMALDTFWIHDLEGKAFDRPDRLARLRARIELALVNRLDIAVELQRQQPNYPTRDRVFTVEPRVLIDNNASNNHTVLEVNGRDRPGFLHVVTRALTSLNLQIASAHITTYGERAVDVFYVKDLFGLKVVNPRKLAEIETTVEDTIRAFDAKFHHPPALARSAAAR</sequence>
<gene>
    <name evidence="7" type="primary">glnD</name>
    <name evidence="10" type="ORF">FHP25_12440</name>
</gene>
<keyword evidence="11" id="KW-1185">Reference proteome</keyword>
<dbReference type="NCBIfam" id="TIGR01693">
    <property type="entry name" value="UTase_glnD"/>
    <property type="match status" value="1"/>
</dbReference>
<dbReference type="EC" id="2.7.7.59" evidence="7"/>
<dbReference type="InterPro" id="IPR010043">
    <property type="entry name" value="UTase/UR"/>
</dbReference>
<dbReference type="Pfam" id="PF24931">
    <property type="entry name" value="ACT_ACR9_3rd"/>
    <property type="match status" value="1"/>
</dbReference>
<dbReference type="PANTHER" id="PTHR47320:SF1">
    <property type="entry name" value="BIFUNCTIONAL URIDYLYLTRANSFERASE_URIDYLYL-REMOVING ENZYME"/>
    <property type="match status" value="1"/>
</dbReference>
<dbReference type="Pfam" id="PF08335">
    <property type="entry name" value="GlnD_UR_UTase"/>
    <property type="match status" value="1"/>
</dbReference>
<dbReference type="InterPro" id="IPR043519">
    <property type="entry name" value="NT_sf"/>
</dbReference>
<dbReference type="HAMAP" id="MF_00277">
    <property type="entry name" value="PII_uridylyl_transf"/>
    <property type="match status" value="1"/>
</dbReference>
<name>A0A5C8PMZ4_9HYPH</name>
<comment type="similarity">
    <text evidence="7">Belongs to the GlnD family.</text>
</comment>
<dbReference type="InterPro" id="IPR002912">
    <property type="entry name" value="ACT_dom"/>
</dbReference>
<dbReference type="CDD" id="cd04899">
    <property type="entry name" value="ACT_ACR-UUR-like_2"/>
    <property type="match status" value="1"/>
</dbReference>
<dbReference type="SUPFAM" id="SSF81891">
    <property type="entry name" value="Poly A polymerase C-terminal region-like"/>
    <property type="match status" value="1"/>
</dbReference>
<evidence type="ECO:0000256" key="5">
    <source>
        <dbReference type="ARBA" id="ARBA00022842"/>
    </source>
</evidence>
<dbReference type="InterPro" id="IPR013546">
    <property type="entry name" value="PII_UdlTrfase/GS_AdlTrfase"/>
</dbReference>
<comment type="domain">
    <text evidence="7">Has four distinct domains: an N-terminal nucleotidyltransferase (NT) domain responsible for UTase activity, a central HD domain that encodes UR activity, and two C-terminal ACT domains that seem to have a role in glutamine sensing.</text>
</comment>
<comment type="catalytic activity">
    <reaction evidence="7">
        <text>[protein-PII]-uridylyl-L-tyrosine + H2O = [protein-PII]-L-tyrosine + UMP + H(+)</text>
        <dbReference type="Rhea" id="RHEA:48600"/>
        <dbReference type="Rhea" id="RHEA-COMP:12147"/>
        <dbReference type="Rhea" id="RHEA-COMP:12148"/>
        <dbReference type="ChEBI" id="CHEBI:15377"/>
        <dbReference type="ChEBI" id="CHEBI:15378"/>
        <dbReference type="ChEBI" id="CHEBI:46858"/>
        <dbReference type="ChEBI" id="CHEBI:57865"/>
        <dbReference type="ChEBI" id="CHEBI:90602"/>
    </reaction>
</comment>
<dbReference type="RefSeq" id="WP_147847267.1">
    <property type="nucleotide sequence ID" value="NZ_VDUZ01000012.1"/>
</dbReference>
<dbReference type="CDD" id="cd04900">
    <property type="entry name" value="ACT_UUR-like_1"/>
    <property type="match status" value="1"/>
</dbReference>
<evidence type="ECO:0000256" key="2">
    <source>
        <dbReference type="ARBA" id="ARBA00022695"/>
    </source>
</evidence>
<dbReference type="SMART" id="SM00471">
    <property type="entry name" value="HDc"/>
    <property type="match status" value="1"/>
</dbReference>
<dbReference type="AlphaFoldDB" id="A0A5C8PMZ4"/>
<keyword evidence="2 7" id="KW-0548">Nucleotidyltransferase</keyword>
<feature type="domain" description="ACT" evidence="8">
    <location>
        <begin position="855"/>
        <end position="934"/>
    </location>
</feature>
<evidence type="ECO:0000259" key="8">
    <source>
        <dbReference type="PROSITE" id="PS51671"/>
    </source>
</evidence>
<accession>A0A5C8PMZ4</accession>
<dbReference type="OrthoDB" id="9758038at2"/>
<dbReference type="GO" id="GO:0008773">
    <property type="term" value="F:[protein-PII] uridylyltransferase activity"/>
    <property type="evidence" value="ECO:0007669"/>
    <property type="project" value="UniProtKB-UniRule"/>
</dbReference>
<organism evidence="10 11">
    <name type="scientific">Vineibacter terrae</name>
    <dbReference type="NCBI Taxonomy" id="2586908"/>
    <lineage>
        <taxon>Bacteria</taxon>
        <taxon>Pseudomonadati</taxon>
        <taxon>Pseudomonadota</taxon>
        <taxon>Alphaproteobacteria</taxon>
        <taxon>Hyphomicrobiales</taxon>
        <taxon>Vineibacter</taxon>
    </lineage>
</organism>
<keyword evidence="4 7" id="KW-0378">Hydrolase</keyword>
<keyword evidence="6 7" id="KW-0511">Multifunctional enzyme</keyword>
<keyword evidence="3" id="KW-0677">Repeat</keyword>
<comment type="cofactor">
    <cofactor evidence="7">
        <name>Mg(2+)</name>
        <dbReference type="ChEBI" id="CHEBI:18420"/>
    </cofactor>
</comment>
<evidence type="ECO:0000256" key="6">
    <source>
        <dbReference type="ARBA" id="ARBA00023268"/>
    </source>
</evidence>
<dbReference type="PIRSF" id="PIRSF006288">
    <property type="entry name" value="PII_uridyltransf"/>
    <property type="match status" value="1"/>
</dbReference>
<dbReference type="PROSITE" id="PS51831">
    <property type="entry name" value="HD"/>
    <property type="match status" value="1"/>
</dbReference>
<dbReference type="CDD" id="cd05401">
    <property type="entry name" value="NT_GlnE_GlnD_like"/>
    <property type="match status" value="1"/>
</dbReference>
<evidence type="ECO:0000256" key="4">
    <source>
        <dbReference type="ARBA" id="ARBA00022801"/>
    </source>
</evidence>
<dbReference type="Proteomes" id="UP000321638">
    <property type="component" value="Unassembled WGS sequence"/>
</dbReference>
<dbReference type="InterPro" id="IPR006674">
    <property type="entry name" value="HD_domain"/>
</dbReference>
<dbReference type="Gene3D" id="3.30.460.10">
    <property type="entry name" value="Beta Polymerase, domain 2"/>
    <property type="match status" value="1"/>
</dbReference>
<dbReference type="InterPro" id="IPR003607">
    <property type="entry name" value="HD/PDEase_dom"/>
</dbReference>
<evidence type="ECO:0000256" key="7">
    <source>
        <dbReference type="HAMAP-Rule" id="MF_00277"/>
    </source>
</evidence>
<feature type="region of interest" description="Uridylyltransferase" evidence="7">
    <location>
        <begin position="1"/>
        <end position="385"/>
    </location>
</feature>
<comment type="catalytic activity">
    <reaction evidence="7">
        <text>[protein-PII]-L-tyrosine + UTP = [protein-PII]-uridylyl-L-tyrosine + diphosphate</text>
        <dbReference type="Rhea" id="RHEA:13673"/>
        <dbReference type="Rhea" id="RHEA-COMP:12147"/>
        <dbReference type="Rhea" id="RHEA-COMP:12148"/>
        <dbReference type="ChEBI" id="CHEBI:33019"/>
        <dbReference type="ChEBI" id="CHEBI:46398"/>
        <dbReference type="ChEBI" id="CHEBI:46858"/>
        <dbReference type="ChEBI" id="CHEBI:90602"/>
        <dbReference type="EC" id="2.7.7.59"/>
    </reaction>
</comment>
<dbReference type="EC" id="3.1.4.-" evidence="7"/>
<feature type="domain" description="HD" evidence="9">
    <location>
        <begin position="503"/>
        <end position="625"/>
    </location>
</feature>
<dbReference type="Pfam" id="PF01966">
    <property type="entry name" value="HD"/>
    <property type="match status" value="1"/>
</dbReference>
<dbReference type="Gene3D" id="3.30.70.260">
    <property type="match status" value="1"/>
</dbReference>
<keyword evidence="1 7" id="KW-0808">Transferase</keyword>
<dbReference type="SUPFAM" id="SSF55021">
    <property type="entry name" value="ACT-like"/>
    <property type="match status" value="2"/>
</dbReference>
<dbReference type="SUPFAM" id="SSF81301">
    <property type="entry name" value="Nucleotidyltransferase"/>
    <property type="match status" value="1"/>
</dbReference>
<evidence type="ECO:0000259" key="9">
    <source>
        <dbReference type="PROSITE" id="PS51831"/>
    </source>
</evidence>
<comment type="caution">
    <text evidence="10">The sequence shown here is derived from an EMBL/GenBank/DDBJ whole genome shotgun (WGS) entry which is preliminary data.</text>
</comment>
<comment type="caution">
    <text evidence="7">Lacks conserved residue(s) required for the propagation of feature annotation.</text>
</comment>
<dbReference type="InterPro" id="IPR045865">
    <property type="entry name" value="ACT-like_dom_sf"/>
</dbReference>
<comment type="activity regulation">
    <text evidence="7">Uridylyltransferase (UTase) activity is inhibited by glutamine, while glutamine activates uridylyl-removing (UR) activity.</text>
</comment>
<dbReference type="NCBIfam" id="NF003467">
    <property type="entry name" value="PRK05092.1"/>
    <property type="match status" value="1"/>
</dbReference>
<dbReference type="GO" id="GO:0008081">
    <property type="term" value="F:phosphoric diester hydrolase activity"/>
    <property type="evidence" value="ECO:0007669"/>
    <property type="project" value="UniProtKB-UniRule"/>
</dbReference>
<comment type="function">
    <text evidence="7">Modifies, by uridylylation and deuridylylation, the PII regulatory proteins (GlnB and homologs), in response to the nitrogen status of the cell that GlnD senses through the glutamine level. Under low glutamine levels, catalyzes the conversion of the PII proteins and UTP to PII-UMP and PPi, while under higher glutamine levels, GlnD hydrolyzes PII-UMP to PII and UMP (deuridylylation). Thus, controls uridylylation state and activity of the PII proteins, and plays an important role in the regulation of nitrogen metabolism.</text>
</comment>
<reference evidence="10 11" key="1">
    <citation type="submission" date="2019-06" db="EMBL/GenBank/DDBJ databases">
        <title>New taxonomy in bacterial strain CC-CFT640, isolated from vineyard.</title>
        <authorList>
            <person name="Lin S.-Y."/>
            <person name="Tsai C.-F."/>
            <person name="Young C.-C."/>
        </authorList>
    </citation>
    <scope>NUCLEOTIDE SEQUENCE [LARGE SCALE GENOMIC DNA]</scope>
    <source>
        <strain evidence="10 11">CC-CFT640</strain>
    </source>
</reference>
<dbReference type="CDD" id="cd00077">
    <property type="entry name" value="HDc"/>
    <property type="match status" value="1"/>
</dbReference>
<dbReference type="PANTHER" id="PTHR47320">
    <property type="entry name" value="BIFUNCTIONAL URIDYLYLTRANSFERASE/URIDYLYL-REMOVING ENZYME"/>
    <property type="match status" value="1"/>
</dbReference>
<proteinExistence type="inferred from homology"/>
<feature type="domain" description="ACT" evidence="8">
    <location>
        <begin position="743"/>
        <end position="819"/>
    </location>
</feature>